<dbReference type="Gene3D" id="1.10.10.10">
    <property type="entry name" value="Winged helix-like DNA-binding domain superfamily/Winged helix DNA-binding domain"/>
    <property type="match status" value="1"/>
</dbReference>
<dbReference type="PANTHER" id="PTHR33221:SF15">
    <property type="entry name" value="HTH-TYPE TRANSCRIPTIONAL REGULATOR YWGB-RELATED"/>
    <property type="match status" value="1"/>
</dbReference>
<sequence>MSISSRFAVGIHILALIEINKDGINSSEYIAGSVNTNPVVIRKIMGMLKKAGLVEVHPGIAGAKLAKNISEITLLEVYKAVNVVQEKELFSIHESPNPVCTVGRNIQDTIVPLFTFAQLALEKTLGNVTLEDVVKDINEKEKLNN</sequence>
<keyword evidence="2" id="KW-1185">Reference proteome</keyword>
<accession>A0ABV6GPT9</accession>
<dbReference type="Pfam" id="PF02082">
    <property type="entry name" value="Rrf2"/>
    <property type="match status" value="1"/>
</dbReference>
<dbReference type="InterPro" id="IPR036390">
    <property type="entry name" value="WH_DNA-bd_sf"/>
</dbReference>
<comment type="caution">
    <text evidence="1">The sequence shown here is derived from an EMBL/GenBank/DDBJ whole genome shotgun (WGS) entry which is preliminary data.</text>
</comment>
<reference evidence="1 2" key="1">
    <citation type="submission" date="2024-09" db="EMBL/GenBank/DDBJ databases">
        <authorList>
            <person name="Sun Q."/>
            <person name="Mori K."/>
        </authorList>
    </citation>
    <scope>NUCLEOTIDE SEQUENCE [LARGE SCALE GENOMIC DNA]</scope>
    <source>
        <strain evidence="1 2">CCM 7228</strain>
    </source>
</reference>
<name>A0ABV6GPT9_9BACI</name>
<dbReference type="PROSITE" id="PS51197">
    <property type="entry name" value="HTH_RRF2_2"/>
    <property type="match status" value="1"/>
</dbReference>
<dbReference type="RefSeq" id="WP_378939575.1">
    <property type="nucleotide sequence ID" value="NZ_JBHLVO010000051.1"/>
</dbReference>
<dbReference type="InterPro" id="IPR036388">
    <property type="entry name" value="WH-like_DNA-bd_sf"/>
</dbReference>
<dbReference type="InterPro" id="IPR000944">
    <property type="entry name" value="Tscrpt_reg_Rrf2"/>
</dbReference>
<evidence type="ECO:0000313" key="2">
    <source>
        <dbReference type="Proteomes" id="UP001589854"/>
    </source>
</evidence>
<organism evidence="1 2">
    <name type="scientific">Metabacillus herbersteinensis</name>
    <dbReference type="NCBI Taxonomy" id="283816"/>
    <lineage>
        <taxon>Bacteria</taxon>
        <taxon>Bacillati</taxon>
        <taxon>Bacillota</taxon>
        <taxon>Bacilli</taxon>
        <taxon>Bacillales</taxon>
        <taxon>Bacillaceae</taxon>
        <taxon>Metabacillus</taxon>
    </lineage>
</organism>
<dbReference type="SUPFAM" id="SSF46785">
    <property type="entry name" value="Winged helix' DNA-binding domain"/>
    <property type="match status" value="1"/>
</dbReference>
<proteinExistence type="predicted"/>
<evidence type="ECO:0000313" key="1">
    <source>
        <dbReference type="EMBL" id="MFC0274887.1"/>
    </source>
</evidence>
<gene>
    <name evidence="1" type="ORF">ACFFIX_26635</name>
</gene>
<dbReference type="EMBL" id="JBHLVO010000051">
    <property type="protein sequence ID" value="MFC0274887.1"/>
    <property type="molecule type" value="Genomic_DNA"/>
</dbReference>
<protein>
    <submittedName>
        <fullName evidence="1">Rrf2 family transcriptional regulator</fullName>
    </submittedName>
</protein>
<dbReference type="PANTHER" id="PTHR33221">
    <property type="entry name" value="WINGED HELIX-TURN-HELIX TRANSCRIPTIONAL REGULATOR, RRF2 FAMILY"/>
    <property type="match status" value="1"/>
</dbReference>
<dbReference type="Proteomes" id="UP001589854">
    <property type="component" value="Unassembled WGS sequence"/>
</dbReference>